<evidence type="ECO:0000256" key="5">
    <source>
        <dbReference type="ARBA" id="ARBA00022989"/>
    </source>
</evidence>
<evidence type="ECO:0000256" key="3">
    <source>
        <dbReference type="ARBA" id="ARBA00022475"/>
    </source>
</evidence>
<evidence type="ECO:0000313" key="9">
    <source>
        <dbReference type="Proteomes" id="UP000634206"/>
    </source>
</evidence>
<feature type="transmembrane region" description="Helical" evidence="7">
    <location>
        <begin position="196"/>
        <end position="218"/>
    </location>
</feature>
<dbReference type="PIRSF" id="PIRSF004810">
    <property type="entry name" value="ChrA"/>
    <property type="match status" value="1"/>
</dbReference>
<sequence>MSRGFFECFWIALKLGLISFGGPVAHLGYLRDTYVNQKHWLSEERYAELVALTQFLPGPGSSQLGAAIGYERGGWLGGLGAWLGFTLPSALAMIAFAVGMGSVQQWLGAGWLHGLKLAAVAVVAVALLGMRKSLCPKLPEVLLAVVALIILTIVPQAWVQPLVILLGASAGVMMFRRACADQELGKPTPAREGKSVWWRSVLVAAVGMVVLLSIPAVMLNGRDAQGVGGLLHAGSLVFGGGHVVLPLLESSTVDAGLVTEDSFLAGYGAAQAVPGPLFTFGGFLGADMALLGNAWLGGAVGTVAVFLPGMVLLAGGLPVWNRLKHLPSARAAVRGANASVVGVLAAALLGMLTGGGVSGIVDAAVVFVLALAINHKWLPVWALVVLSAVGAGAMA</sequence>
<dbReference type="Pfam" id="PF02417">
    <property type="entry name" value="Chromate_transp"/>
    <property type="match status" value="2"/>
</dbReference>
<keyword evidence="4 7" id="KW-0812">Transmembrane</keyword>
<evidence type="ECO:0000256" key="4">
    <source>
        <dbReference type="ARBA" id="ARBA00022692"/>
    </source>
</evidence>
<evidence type="ECO:0000256" key="7">
    <source>
        <dbReference type="SAM" id="Phobius"/>
    </source>
</evidence>
<feature type="transmembrane region" description="Helical" evidence="7">
    <location>
        <begin position="230"/>
        <end position="248"/>
    </location>
</feature>
<comment type="caution">
    <text evidence="8">The sequence shown here is derived from an EMBL/GenBank/DDBJ whole genome shotgun (WGS) entry which is preliminary data.</text>
</comment>
<dbReference type="PANTHER" id="PTHR33567">
    <property type="entry name" value="CHROMATE ION TRANSPORTER (EUROFUNG)"/>
    <property type="match status" value="1"/>
</dbReference>
<evidence type="ECO:0000256" key="1">
    <source>
        <dbReference type="ARBA" id="ARBA00004651"/>
    </source>
</evidence>
<keyword evidence="5 7" id="KW-1133">Transmembrane helix</keyword>
<feature type="transmembrane region" description="Helical" evidence="7">
    <location>
        <begin position="294"/>
        <end position="320"/>
    </location>
</feature>
<feature type="transmembrane region" description="Helical" evidence="7">
    <location>
        <begin position="377"/>
        <end position="394"/>
    </location>
</feature>
<dbReference type="NCBIfam" id="TIGR00937">
    <property type="entry name" value="2A51"/>
    <property type="match status" value="1"/>
</dbReference>
<organism evidence="8 9">
    <name type="scientific">Oceaniferula flava</name>
    <dbReference type="NCBI Taxonomy" id="2800421"/>
    <lineage>
        <taxon>Bacteria</taxon>
        <taxon>Pseudomonadati</taxon>
        <taxon>Verrucomicrobiota</taxon>
        <taxon>Verrucomicrobiia</taxon>
        <taxon>Verrucomicrobiales</taxon>
        <taxon>Verrucomicrobiaceae</taxon>
        <taxon>Oceaniferula</taxon>
    </lineage>
</organism>
<comment type="subcellular location">
    <subcellularLocation>
        <location evidence="1">Cell membrane</location>
        <topology evidence="1">Multi-pass membrane protein</topology>
    </subcellularLocation>
</comment>
<reference evidence="8" key="1">
    <citation type="submission" date="2021-01" db="EMBL/GenBank/DDBJ databases">
        <title>Modified the classification status of verrucomicrobia.</title>
        <authorList>
            <person name="Feng X."/>
        </authorList>
    </citation>
    <scope>NUCLEOTIDE SEQUENCE</scope>
    <source>
        <strain evidence="8">5K15</strain>
    </source>
</reference>
<feature type="transmembrane region" description="Helical" evidence="7">
    <location>
        <begin position="341"/>
        <end position="371"/>
    </location>
</feature>
<proteinExistence type="inferred from homology"/>
<feature type="transmembrane region" description="Helical" evidence="7">
    <location>
        <begin position="110"/>
        <end position="129"/>
    </location>
</feature>
<comment type="similarity">
    <text evidence="2">Belongs to the chromate ion transporter (CHR) (TC 2.A.51) family.</text>
</comment>
<name>A0AAE2SAL9_9BACT</name>
<dbReference type="PANTHER" id="PTHR33567:SF3">
    <property type="entry name" value="CHROMATE ION TRANSPORTER (EUROFUNG)"/>
    <property type="match status" value="1"/>
</dbReference>
<keyword evidence="6 7" id="KW-0472">Membrane</keyword>
<evidence type="ECO:0000256" key="6">
    <source>
        <dbReference type="ARBA" id="ARBA00023136"/>
    </source>
</evidence>
<keyword evidence="3" id="KW-1003">Cell membrane</keyword>
<dbReference type="InterPro" id="IPR003370">
    <property type="entry name" value="Chromate_transpt"/>
</dbReference>
<dbReference type="InterPro" id="IPR014047">
    <property type="entry name" value="Chr_Tranpt_l_chain"/>
</dbReference>
<gene>
    <name evidence="8" type="primary">chrA</name>
    <name evidence="8" type="ORF">JIN83_04150</name>
</gene>
<dbReference type="RefSeq" id="WP_309488740.1">
    <property type="nucleotide sequence ID" value="NZ_JAENIG010000002.1"/>
</dbReference>
<keyword evidence="9" id="KW-1185">Reference proteome</keyword>
<dbReference type="GO" id="GO:0015109">
    <property type="term" value="F:chromate transmembrane transporter activity"/>
    <property type="evidence" value="ECO:0007669"/>
    <property type="project" value="InterPro"/>
</dbReference>
<dbReference type="EMBL" id="JAENIG010000002">
    <property type="protein sequence ID" value="MBK1854134.1"/>
    <property type="molecule type" value="Genomic_DNA"/>
</dbReference>
<protein>
    <submittedName>
        <fullName evidence="8">Chromate efflux transporter</fullName>
    </submittedName>
</protein>
<evidence type="ECO:0000313" key="8">
    <source>
        <dbReference type="EMBL" id="MBK1854134.1"/>
    </source>
</evidence>
<evidence type="ECO:0000256" key="2">
    <source>
        <dbReference type="ARBA" id="ARBA00005262"/>
    </source>
</evidence>
<feature type="transmembrane region" description="Helical" evidence="7">
    <location>
        <begin position="79"/>
        <end position="98"/>
    </location>
</feature>
<dbReference type="AlphaFoldDB" id="A0AAE2SAL9"/>
<dbReference type="Proteomes" id="UP000634206">
    <property type="component" value="Unassembled WGS sequence"/>
</dbReference>
<accession>A0AAE2SAL9</accession>
<dbReference type="GO" id="GO:0005886">
    <property type="term" value="C:plasma membrane"/>
    <property type="evidence" value="ECO:0007669"/>
    <property type="project" value="UniProtKB-SubCell"/>
</dbReference>
<feature type="transmembrane region" description="Helical" evidence="7">
    <location>
        <begin position="141"/>
        <end position="159"/>
    </location>
</feature>